<dbReference type="Proteomes" id="UP001055879">
    <property type="component" value="Linkage Group LG10"/>
</dbReference>
<evidence type="ECO:0000313" key="1">
    <source>
        <dbReference type="EMBL" id="KAI3697850.1"/>
    </source>
</evidence>
<evidence type="ECO:0000313" key="2">
    <source>
        <dbReference type="Proteomes" id="UP001055879"/>
    </source>
</evidence>
<dbReference type="EMBL" id="CM042056">
    <property type="protein sequence ID" value="KAI3697850.1"/>
    <property type="molecule type" value="Genomic_DNA"/>
</dbReference>
<protein>
    <submittedName>
        <fullName evidence="1">Uncharacterized protein</fullName>
    </submittedName>
</protein>
<name>A0ACB8ZJK1_ARCLA</name>
<reference evidence="1 2" key="2">
    <citation type="journal article" date="2022" name="Mol. Ecol. Resour.">
        <title>The genomes of chicory, endive, great burdock and yacon provide insights into Asteraceae paleo-polyploidization history and plant inulin production.</title>
        <authorList>
            <person name="Fan W."/>
            <person name="Wang S."/>
            <person name="Wang H."/>
            <person name="Wang A."/>
            <person name="Jiang F."/>
            <person name="Liu H."/>
            <person name="Zhao H."/>
            <person name="Xu D."/>
            <person name="Zhang Y."/>
        </authorList>
    </citation>
    <scope>NUCLEOTIDE SEQUENCE [LARGE SCALE GENOMIC DNA]</scope>
    <source>
        <strain evidence="2">cv. Niubang</strain>
    </source>
</reference>
<accession>A0ACB8ZJK1</accession>
<comment type="caution">
    <text evidence="1">The sequence shown here is derived from an EMBL/GenBank/DDBJ whole genome shotgun (WGS) entry which is preliminary data.</text>
</comment>
<gene>
    <name evidence="1" type="ORF">L6452_30948</name>
</gene>
<keyword evidence="2" id="KW-1185">Reference proteome</keyword>
<organism evidence="1 2">
    <name type="scientific">Arctium lappa</name>
    <name type="common">Greater burdock</name>
    <name type="synonym">Lappa major</name>
    <dbReference type="NCBI Taxonomy" id="4217"/>
    <lineage>
        <taxon>Eukaryota</taxon>
        <taxon>Viridiplantae</taxon>
        <taxon>Streptophyta</taxon>
        <taxon>Embryophyta</taxon>
        <taxon>Tracheophyta</taxon>
        <taxon>Spermatophyta</taxon>
        <taxon>Magnoliopsida</taxon>
        <taxon>eudicotyledons</taxon>
        <taxon>Gunneridae</taxon>
        <taxon>Pentapetalae</taxon>
        <taxon>asterids</taxon>
        <taxon>campanulids</taxon>
        <taxon>Asterales</taxon>
        <taxon>Asteraceae</taxon>
        <taxon>Carduoideae</taxon>
        <taxon>Cardueae</taxon>
        <taxon>Arctiinae</taxon>
        <taxon>Arctium</taxon>
    </lineage>
</organism>
<sequence length="74" mass="8207">MTQHLTKTKAPQVAGAIHTDFERGFICAEVMKFDDLKELGSEAAGKYKQEGKPYMVQDGHIIFFKFNVSGGGKK</sequence>
<proteinExistence type="predicted"/>
<reference evidence="2" key="1">
    <citation type="journal article" date="2022" name="Mol. Ecol. Resour.">
        <title>The genomes of chicory, endive, great burdock and yacon provide insights into Asteraceae palaeo-polyploidization history and plant inulin production.</title>
        <authorList>
            <person name="Fan W."/>
            <person name="Wang S."/>
            <person name="Wang H."/>
            <person name="Wang A."/>
            <person name="Jiang F."/>
            <person name="Liu H."/>
            <person name="Zhao H."/>
            <person name="Xu D."/>
            <person name="Zhang Y."/>
        </authorList>
    </citation>
    <scope>NUCLEOTIDE SEQUENCE [LARGE SCALE GENOMIC DNA]</scope>
    <source>
        <strain evidence="2">cv. Niubang</strain>
    </source>
</reference>